<evidence type="ECO:0000313" key="2">
    <source>
        <dbReference type="EMBL" id="MBQ0907517.1"/>
    </source>
</evidence>
<evidence type="ECO:0000259" key="1">
    <source>
        <dbReference type="Pfam" id="PF14730"/>
    </source>
</evidence>
<comment type="caution">
    <text evidence="2">The sequence shown here is derived from an EMBL/GenBank/DDBJ whole genome shotgun (WGS) entry which is preliminary data.</text>
</comment>
<name>A0ABS5D0I1_9FLAO</name>
<proteinExistence type="predicted"/>
<reference evidence="2 3" key="1">
    <citation type="submission" date="2021-04" db="EMBL/GenBank/DDBJ databases">
        <title>Description of novel Flavobacterium sp. F-328.</title>
        <authorList>
            <person name="Saticioglu I.B."/>
        </authorList>
    </citation>
    <scope>NUCLEOTIDE SEQUENCE [LARGE SCALE GENOMIC DNA]</scope>
    <source>
        <strain evidence="2 3">F-328</strain>
    </source>
</reference>
<dbReference type="EMBL" id="JAGPXB010000001">
    <property type="protein sequence ID" value="MBQ0907517.1"/>
    <property type="molecule type" value="Genomic_DNA"/>
</dbReference>
<dbReference type="Pfam" id="PF14730">
    <property type="entry name" value="DUF4468"/>
    <property type="match status" value="1"/>
</dbReference>
<dbReference type="Gene3D" id="3.30.530.80">
    <property type="match status" value="1"/>
</dbReference>
<protein>
    <submittedName>
        <fullName evidence="2">DUF4468 domain-containing protein</fullName>
    </submittedName>
</protein>
<accession>A0ABS5D0I1</accession>
<dbReference type="InterPro" id="IPR027823">
    <property type="entry name" value="DUF4468"/>
</dbReference>
<dbReference type="RefSeq" id="WP_210788063.1">
    <property type="nucleotide sequence ID" value="NZ_JAGPXB010000001.1"/>
</dbReference>
<dbReference type="Proteomes" id="UP000679008">
    <property type="component" value="Unassembled WGS sequence"/>
</dbReference>
<keyword evidence="3" id="KW-1185">Reference proteome</keyword>
<organism evidence="2 3">
    <name type="scientific">Flavobacterium erciyesense</name>
    <dbReference type="NCBI Taxonomy" id="2825842"/>
    <lineage>
        <taxon>Bacteria</taxon>
        <taxon>Pseudomonadati</taxon>
        <taxon>Bacteroidota</taxon>
        <taxon>Flavobacteriia</taxon>
        <taxon>Flavobacteriales</taxon>
        <taxon>Flavobacteriaceae</taxon>
        <taxon>Flavobacterium</taxon>
    </lineage>
</organism>
<evidence type="ECO:0000313" key="3">
    <source>
        <dbReference type="Proteomes" id="UP000679008"/>
    </source>
</evidence>
<feature type="domain" description="DUF4468" evidence="1">
    <location>
        <begin position="36"/>
        <end position="118"/>
    </location>
</feature>
<sequence>MRKLLCLFVMVTGITFGQETEFKLTKDGFTDYIVTECKDKTAAEMYKKTLDWISVTYKNPKEVIKAQIENDYVRIEGASSSLICLNILGMKNCFDTKYQIEISFKEGKYKFDVIELQYYVAPGQYTRGGWFPENFEKIDEYYNKKGEIKGRYKYYPETIPLYFNVTNTKLKEFILSESIPSKKSDW</sequence>
<gene>
    <name evidence="2" type="ORF">KBJ98_02245</name>
</gene>